<keyword evidence="4" id="KW-1185">Reference proteome</keyword>
<organism evidence="3 4">
    <name type="scientific">Actinocorallia aurantiaca</name>
    <dbReference type="NCBI Taxonomy" id="46204"/>
    <lineage>
        <taxon>Bacteria</taxon>
        <taxon>Bacillati</taxon>
        <taxon>Actinomycetota</taxon>
        <taxon>Actinomycetes</taxon>
        <taxon>Streptosporangiales</taxon>
        <taxon>Thermomonosporaceae</taxon>
        <taxon>Actinocorallia</taxon>
    </lineage>
</organism>
<dbReference type="Gene3D" id="1.10.1200.10">
    <property type="entry name" value="ACP-like"/>
    <property type="match status" value="1"/>
</dbReference>
<dbReference type="PROSITE" id="PS50075">
    <property type="entry name" value="CARRIER"/>
    <property type="match status" value="1"/>
</dbReference>
<dbReference type="EMBL" id="BAAATZ010000012">
    <property type="protein sequence ID" value="GAA2726950.1"/>
    <property type="molecule type" value="Genomic_DNA"/>
</dbReference>
<feature type="domain" description="Carrier" evidence="2">
    <location>
        <begin position="5"/>
        <end position="84"/>
    </location>
</feature>
<evidence type="ECO:0000313" key="3">
    <source>
        <dbReference type="EMBL" id="GAA2726950.1"/>
    </source>
</evidence>
<reference evidence="3 4" key="1">
    <citation type="journal article" date="2019" name="Int. J. Syst. Evol. Microbiol.">
        <title>The Global Catalogue of Microorganisms (GCM) 10K type strain sequencing project: providing services to taxonomists for standard genome sequencing and annotation.</title>
        <authorList>
            <consortium name="The Broad Institute Genomics Platform"/>
            <consortium name="The Broad Institute Genome Sequencing Center for Infectious Disease"/>
            <person name="Wu L."/>
            <person name="Ma J."/>
        </authorList>
    </citation>
    <scope>NUCLEOTIDE SEQUENCE [LARGE SCALE GENOMIC DNA]</scope>
    <source>
        <strain evidence="3 4">JCM 8201</strain>
    </source>
</reference>
<proteinExistence type="predicted"/>
<gene>
    <name evidence="3" type="ORF">GCM10010439_31330</name>
</gene>
<name>A0ABN3UCV7_9ACTN</name>
<evidence type="ECO:0000256" key="1">
    <source>
        <dbReference type="SAM" id="MobiDB-lite"/>
    </source>
</evidence>
<feature type="region of interest" description="Disordered" evidence="1">
    <location>
        <begin position="21"/>
        <end position="41"/>
    </location>
</feature>
<dbReference type="InterPro" id="IPR036736">
    <property type="entry name" value="ACP-like_sf"/>
</dbReference>
<dbReference type="Proteomes" id="UP001501842">
    <property type="component" value="Unassembled WGS sequence"/>
</dbReference>
<sequence length="85" mass="9176">MQDVTNEAEIRRTVRTLVLDAAPIKNGPPPEPSTRLGGDLGYDSLGKEELVALLEQEFPGLSVPDEAFEAETVAEVESLVLDGLR</sequence>
<accession>A0ABN3UCV7</accession>
<evidence type="ECO:0000313" key="4">
    <source>
        <dbReference type="Proteomes" id="UP001501842"/>
    </source>
</evidence>
<protein>
    <recommendedName>
        <fullName evidence="2">Carrier domain-containing protein</fullName>
    </recommendedName>
</protein>
<comment type="caution">
    <text evidence="3">The sequence shown here is derived from an EMBL/GenBank/DDBJ whole genome shotgun (WGS) entry which is preliminary data.</text>
</comment>
<evidence type="ECO:0000259" key="2">
    <source>
        <dbReference type="PROSITE" id="PS50075"/>
    </source>
</evidence>
<dbReference type="SUPFAM" id="SSF47336">
    <property type="entry name" value="ACP-like"/>
    <property type="match status" value="1"/>
</dbReference>
<dbReference type="InterPro" id="IPR009081">
    <property type="entry name" value="PP-bd_ACP"/>
</dbReference>
<dbReference type="Pfam" id="PF00550">
    <property type="entry name" value="PP-binding"/>
    <property type="match status" value="1"/>
</dbReference>